<gene>
    <name evidence="3" type="ORF">SISNIDRAFT_552959</name>
</gene>
<reference evidence="3 4" key="1">
    <citation type="journal article" date="2016" name="Mol. Biol. Evol.">
        <title>Comparative Genomics of Early-Diverging Mushroom-Forming Fungi Provides Insights into the Origins of Lignocellulose Decay Capabilities.</title>
        <authorList>
            <person name="Nagy L.G."/>
            <person name="Riley R."/>
            <person name="Tritt A."/>
            <person name="Adam C."/>
            <person name="Daum C."/>
            <person name="Floudas D."/>
            <person name="Sun H."/>
            <person name="Yadav J.S."/>
            <person name="Pangilinan J."/>
            <person name="Larsson K.H."/>
            <person name="Matsuura K."/>
            <person name="Barry K."/>
            <person name="Labutti K."/>
            <person name="Kuo R."/>
            <person name="Ohm R.A."/>
            <person name="Bhattacharya S.S."/>
            <person name="Shirouzu T."/>
            <person name="Yoshinaga Y."/>
            <person name="Martin F.M."/>
            <person name="Grigoriev I.V."/>
            <person name="Hibbett D.S."/>
        </authorList>
    </citation>
    <scope>NUCLEOTIDE SEQUENCE [LARGE SCALE GENOMIC DNA]</scope>
    <source>
        <strain evidence="3 4">HHB9708</strain>
    </source>
</reference>
<sequence length="268" mass="28062">MSPPPAGADSPSFVPLPLPLPTPHLPALPLPVGGGLRVPPLLNPANRPLSADTMVNASADEKQSLTGSPTDHDTPQLSGVGTSHSVSSRLQKTLTSATATLQTASTTAQRVGWALNLAIGIQIILGALTAGLSALNPGRGTQVMNVVLGISTTVVSGFLARMRGNGEPDLSLSTKADMEKLIRDIQSFIDDWGDKTPLLVVSAQTSSTNPNSPNSNPNDPNASLKDAKPMPQPTVEDIQLNARIDYFRNQYATLEANAYSKRQPAPPV</sequence>
<dbReference type="Pfam" id="PF18142">
    <property type="entry name" value="SLATT_fungal"/>
    <property type="match status" value="1"/>
</dbReference>
<feature type="compositionally biased region" description="Low complexity" evidence="1">
    <location>
        <begin position="204"/>
        <end position="223"/>
    </location>
</feature>
<keyword evidence="4" id="KW-1185">Reference proteome</keyword>
<evidence type="ECO:0000313" key="3">
    <source>
        <dbReference type="EMBL" id="KZS87890.1"/>
    </source>
</evidence>
<feature type="region of interest" description="Disordered" evidence="1">
    <location>
        <begin position="59"/>
        <end position="88"/>
    </location>
</feature>
<name>A0A164NNZ1_9AGAM</name>
<accession>A0A164NNZ1</accession>
<feature type="compositionally biased region" description="Polar residues" evidence="1">
    <location>
        <begin position="64"/>
        <end position="88"/>
    </location>
</feature>
<dbReference type="STRING" id="1314777.A0A164NNZ1"/>
<dbReference type="InterPro" id="IPR041622">
    <property type="entry name" value="SLATT_fungi"/>
</dbReference>
<evidence type="ECO:0000256" key="1">
    <source>
        <dbReference type="SAM" id="MobiDB-lite"/>
    </source>
</evidence>
<dbReference type="Proteomes" id="UP000076722">
    <property type="component" value="Unassembled WGS sequence"/>
</dbReference>
<evidence type="ECO:0000313" key="4">
    <source>
        <dbReference type="Proteomes" id="UP000076722"/>
    </source>
</evidence>
<feature type="non-terminal residue" evidence="3">
    <location>
        <position position="1"/>
    </location>
</feature>
<organism evidence="3 4">
    <name type="scientific">Sistotremastrum niveocremeum HHB9708</name>
    <dbReference type="NCBI Taxonomy" id="1314777"/>
    <lineage>
        <taxon>Eukaryota</taxon>
        <taxon>Fungi</taxon>
        <taxon>Dikarya</taxon>
        <taxon>Basidiomycota</taxon>
        <taxon>Agaricomycotina</taxon>
        <taxon>Agaricomycetes</taxon>
        <taxon>Sistotremastrales</taxon>
        <taxon>Sistotremastraceae</taxon>
        <taxon>Sertulicium</taxon>
        <taxon>Sertulicium niveocremeum</taxon>
    </lineage>
</organism>
<dbReference type="OrthoDB" id="3245801at2759"/>
<feature type="domain" description="SMODS and SLOG-associating 2TM effector" evidence="2">
    <location>
        <begin position="98"/>
        <end position="197"/>
    </location>
</feature>
<proteinExistence type="predicted"/>
<feature type="region of interest" description="Disordered" evidence="1">
    <location>
        <begin position="204"/>
        <end position="234"/>
    </location>
</feature>
<dbReference type="NCBIfam" id="NF033635">
    <property type="entry name" value="SLATT_fungal"/>
    <property type="match status" value="1"/>
</dbReference>
<evidence type="ECO:0000259" key="2">
    <source>
        <dbReference type="Pfam" id="PF18142"/>
    </source>
</evidence>
<dbReference type="AlphaFoldDB" id="A0A164NNZ1"/>
<protein>
    <recommendedName>
        <fullName evidence="2">SMODS and SLOG-associating 2TM effector domain-containing protein</fullName>
    </recommendedName>
</protein>
<dbReference type="EMBL" id="KV419443">
    <property type="protein sequence ID" value="KZS87890.1"/>
    <property type="molecule type" value="Genomic_DNA"/>
</dbReference>